<feature type="compositionally biased region" description="Polar residues" evidence="1">
    <location>
        <begin position="107"/>
        <end position="116"/>
    </location>
</feature>
<evidence type="ECO:0000256" key="1">
    <source>
        <dbReference type="SAM" id="MobiDB-lite"/>
    </source>
</evidence>
<feature type="region of interest" description="Disordered" evidence="1">
    <location>
        <begin position="87"/>
        <end position="116"/>
    </location>
</feature>
<dbReference type="Proteomes" id="UP000469452">
    <property type="component" value="Unassembled WGS sequence"/>
</dbReference>
<sequence length="116" mass="12405">MNLFRAFHQNAVRRDFVFGGIATHGWRSHQGNSLRTAVVDETNMVWVVGVPKPTKDPPIAHAAVVEAVVAVDAGALLNALQQGLAHGGRSQRGYDHGGYSNRGYAQGGQQRVASSD</sequence>
<gene>
    <name evidence="2" type="ORF">AaE_010891</name>
</gene>
<evidence type="ECO:0000313" key="3">
    <source>
        <dbReference type="Proteomes" id="UP000469452"/>
    </source>
</evidence>
<dbReference type="EMBL" id="VJMI01016684">
    <property type="protein sequence ID" value="KAF0717307.1"/>
    <property type="molecule type" value="Genomic_DNA"/>
</dbReference>
<dbReference type="AlphaFoldDB" id="A0A6A5A1X3"/>
<proteinExistence type="predicted"/>
<protein>
    <submittedName>
        <fullName evidence="2">Uncharacterized protein</fullName>
    </submittedName>
</protein>
<comment type="caution">
    <text evidence="2">The sequence shown here is derived from an EMBL/GenBank/DDBJ whole genome shotgun (WGS) entry which is preliminary data.</text>
</comment>
<organism evidence="2 3">
    <name type="scientific">Aphanomyces astaci</name>
    <name type="common">Crayfish plague agent</name>
    <dbReference type="NCBI Taxonomy" id="112090"/>
    <lineage>
        <taxon>Eukaryota</taxon>
        <taxon>Sar</taxon>
        <taxon>Stramenopiles</taxon>
        <taxon>Oomycota</taxon>
        <taxon>Saprolegniomycetes</taxon>
        <taxon>Saprolegniales</taxon>
        <taxon>Verrucalvaceae</taxon>
        <taxon>Aphanomyces</taxon>
    </lineage>
</organism>
<reference evidence="2 3" key="1">
    <citation type="submission" date="2019-06" db="EMBL/GenBank/DDBJ databases">
        <title>Genomics analysis of Aphanomyces spp. identifies a new class of oomycete effector associated with host adaptation.</title>
        <authorList>
            <person name="Gaulin E."/>
        </authorList>
    </citation>
    <scope>NUCLEOTIDE SEQUENCE [LARGE SCALE GENOMIC DNA]</scope>
    <source>
        <strain evidence="2 3">E</strain>
    </source>
</reference>
<name>A0A6A5A1X3_APHAT</name>
<accession>A0A6A5A1X3</accession>
<evidence type="ECO:0000313" key="2">
    <source>
        <dbReference type="EMBL" id="KAF0717307.1"/>
    </source>
</evidence>